<dbReference type="Proteomes" id="UP000467841">
    <property type="component" value="Unassembled WGS sequence"/>
</dbReference>
<evidence type="ECO:0000256" key="3">
    <source>
        <dbReference type="ARBA" id="ARBA00022833"/>
    </source>
</evidence>
<evidence type="ECO:0000256" key="2">
    <source>
        <dbReference type="ARBA" id="ARBA00022737"/>
    </source>
</evidence>
<proteinExistence type="predicted"/>
<feature type="domain" description="Phorbol-ester/DAG-type" evidence="4">
    <location>
        <begin position="308"/>
        <end position="356"/>
    </location>
</feature>
<dbReference type="EMBL" id="CACVBM020001174">
    <property type="protein sequence ID" value="CAA7037407.1"/>
    <property type="molecule type" value="Genomic_DNA"/>
</dbReference>
<keyword evidence="2" id="KW-0677">Repeat</keyword>
<dbReference type="PROSITE" id="PS50081">
    <property type="entry name" value="ZF_DAG_PE_2"/>
    <property type="match status" value="1"/>
</dbReference>
<dbReference type="GO" id="GO:0046872">
    <property type="term" value="F:metal ion binding"/>
    <property type="evidence" value="ECO:0007669"/>
    <property type="project" value="UniProtKB-KW"/>
</dbReference>
<organism evidence="5 6">
    <name type="scientific">Microthlaspi erraticum</name>
    <dbReference type="NCBI Taxonomy" id="1685480"/>
    <lineage>
        <taxon>Eukaryota</taxon>
        <taxon>Viridiplantae</taxon>
        <taxon>Streptophyta</taxon>
        <taxon>Embryophyta</taxon>
        <taxon>Tracheophyta</taxon>
        <taxon>Spermatophyta</taxon>
        <taxon>Magnoliopsida</taxon>
        <taxon>eudicotyledons</taxon>
        <taxon>Gunneridae</taxon>
        <taxon>Pentapetalae</taxon>
        <taxon>rosids</taxon>
        <taxon>malvids</taxon>
        <taxon>Brassicales</taxon>
        <taxon>Brassicaceae</taxon>
        <taxon>Coluteocarpeae</taxon>
        <taxon>Microthlaspi</taxon>
    </lineage>
</organism>
<protein>
    <recommendedName>
        <fullName evidence="4">Phorbol-ester/DAG-type domain-containing protein</fullName>
    </recommendedName>
</protein>
<accession>A0A6D2J771</accession>
<dbReference type="SUPFAM" id="SSF57889">
    <property type="entry name" value="Cysteine-rich domain"/>
    <property type="match status" value="3"/>
</dbReference>
<gene>
    <name evidence="5" type="ORF">MERR_LOCUS24642</name>
</gene>
<dbReference type="Pfam" id="PF03107">
    <property type="entry name" value="C1_2"/>
    <property type="match status" value="1"/>
</dbReference>
<sequence>MEPFQHFVHNCDSGLSETTAVEEGICSLCQGEEASIQYTCYSCKFGLCSLCFNLSPKLSHPLDAQHLLEFHQHQPDHIYSSFICSGCGYVISSGSYYECKTCQIKIDVKCASIAITTRWDDAKTYHYSHRHVLSRCKPGWSNGSGTCLICERPYSDKQICHGCLACLCFVHDRCLDLPSEIQHPMHSQHTLKRLSYVQHKERKIQCDACQEPIHGVPFGCVACDFKVHMGCADSMLRSLKHDAHREHGLVYVPRNAAHAITVEKPCKICEEPQKIWKNCYYKCIQCDWNFHFECLRIADFVFRKSRHSHRTQCKLFLNEEYEYCDVCETVINLGSYAYSCDRCVFQAHIECIFNMV</sequence>
<evidence type="ECO:0000256" key="1">
    <source>
        <dbReference type="ARBA" id="ARBA00022723"/>
    </source>
</evidence>
<dbReference type="PANTHER" id="PTHR46288">
    <property type="entry name" value="PHORBOL-ESTER/DAG-TYPE DOMAIN-CONTAINING PROTEIN"/>
    <property type="match status" value="1"/>
</dbReference>
<dbReference type="OrthoDB" id="1020867at2759"/>
<reference evidence="5" key="1">
    <citation type="submission" date="2020-01" db="EMBL/GenBank/DDBJ databases">
        <authorList>
            <person name="Mishra B."/>
        </authorList>
    </citation>
    <scope>NUCLEOTIDE SEQUENCE [LARGE SCALE GENOMIC DNA]</scope>
</reference>
<dbReference type="InterPro" id="IPR046349">
    <property type="entry name" value="C1-like_sf"/>
</dbReference>
<name>A0A6D2J771_9BRAS</name>
<dbReference type="SMART" id="SM00109">
    <property type="entry name" value="C1"/>
    <property type="match status" value="3"/>
</dbReference>
<dbReference type="PANTHER" id="PTHR46288:SF86">
    <property type="entry name" value="PHORBOL-ESTER_DAG-TYPE DOMAIN-CONTAINING PROTEIN"/>
    <property type="match status" value="1"/>
</dbReference>
<dbReference type="InterPro" id="IPR002219">
    <property type="entry name" value="PKC_DAG/PE"/>
</dbReference>
<keyword evidence="1" id="KW-0479">Metal-binding</keyword>
<comment type="caution">
    <text evidence="5">The sequence shown here is derived from an EMBL/GenBank/DDBJ whole genome shotgun (WGS) entry which is preliminary data.</text>
</comment>
<evidence type="ECO:0000313" key="6">
    <source>
        <dbReference type="Proteomes" id="UP000467841"/>
    </source>
</evidence>
<dbReference type="AlphaFoldDB" id="A0A6D2J771"/>
<keyword evidence="3" id="KW-0862">Zinc</keyword>
<evidence type="ECO:0000313" key="5">
    <source>
        <dbReference type="EMBL" id="CAA7037407.1"/>
    </source>
</evidence>
<keyword evidence="6" id="KW-1185">Reference proteome</keyword>
<evidence type="ECO:0000259" key="4">
    <source>
        <dbReference type="PROSITE" id="PS50081"/>
    </source>
</evidence>
<dbReference type="InterPro" id="IPR004146">
    <property type="entry name" value="DC1"/>
</dbReference>